<dbReference type="GO" id="GO:0003723">
    <property type="term" value="F:RNA binding"/>
    <property type="evidence" value="ECO:0007669"/>
    <property type="project" value="TreeGrafter"/>
</dbReference>
<dbReference type="GO" id="GO:0003724">
    <property type="term" value="F:RNA helicase activity"/>
    <property type="evidence" value="ECO:0007669"/>
    <property type="project" value="UniProtKB-EC"/>
</dbReference>
<sequence>MAGPHVRESYNAKARGSTAGGSRKKGKPKKKSQASQSQASVESDPNASIITPKSEEEKDKDRKEKLLQELASQSESKWTSKKKKRLEKYIDKKLKKEERLVIFEKLSKTQASLSSAVLQSSSTLGTGKPLTFEERQAKEEDALVKKALVGQTGKRKRNQDVFSVHDNEDLSGDDGEEEEERPRKIGKAIPDDGDEADVPSISPPEVVVVEAPENPPPKKVSENVAVGSALQRNPDGSIAAPKIRQRTKPKGKLTFQRGWGAAPVGPTVEESDTSFDSSDSENDSDRDDKGEDGESGSENEDGGDQDEGEDGTDDSEESEKEVAPVNKKSFGFKAWATKQLHAAKGFEVKDNSEITEPELAPASAPPRKKRKTDEGPLEMRGPLGEDLKLPSTTFTKQLFESKGAGASTKYVKAIQVTRPPEVEEARILLPIVTEEQPIMEAILLNSVVIICGETGSGKTTQVPQFLFEAGFGSPESENPGMIGITQPRRVAAMSMAARVGHELSLTMSRVSYQIRYDATVSPSTSIKFMTDGVLLRELATDFLLSKYSVIIVDEAHERSINTDILIGVLSRVVKLREEMWKEKKDNIKPLRLIIMSATLRVSDFAENKNLFSSPPPIISVAARQHPVTIHFSRRTYPDYVTQAIKKTTKIHTRLPSGGILIFLTGQAEITGVCRKLEAKFGLKAIEEKKKRRIRTQRAMDSDNEEEETHKVIKNTVAAAQASIEAEDVELGGSSRGDLAFDVDENMDDGNEDEDALNSDDDDKLDEELGLDDESDIPMHVVPLYSLLPSDKQMRVFQPPPPGFRLVVVATNVAETSLTIPGIRYVVDSGRAKERHYDVTNGVQTFQVSWVSKASAAQRAGRAGRTGPGHCYRLYSSALFEHHFDKFSTPEIQRMPIEGVVLQMKSMHIDTVINFPFPTPPDQYTLQKAEKTLSYLSALKLENGASLGSSQLKEGQITDLGRSMALFPLSPRFSRMLVSGQQHGCLPYVICLVSALSVGDPFVYEHDIMQDEDAAANAPSLTNLNSASMRAKEERSLLRKAFFQSQHIHSSLGKYSSDLFKVLSVVGAYEYSGGGLKFCSDHFVRPKAMEEIHKLRAQISSIVHANFPNTDPQFIPQLPPPTDHQLKVLKQLLTAAFIDQVAVRKDIADKHEASGTQYSTSKGVAYRALGVNEDVFIHPSSVLIGGPPPDFVVYHEIVRTSKPYLKGLTIINPTWLSALAKDTLCSFTKPVPNNVGALMTIPRFGPEGWELPAIKASTLN</sequence>
<feature type="compositionally biased region" description="Acidic residues" evidence="8">
    <location>
        <begin position="169"/>
        <end position="179"/>
    </location>
</feature>
<evidence type="ECO:0000256" key="8">
    <source>
        <dbReference type="SAM" id="MobiDB-lite"/>
    </source>
</evidence>
<dbReference type="InterPro" id="IPR007502">
    <property type="entry name" value="Helicase-assoc_dom"/>
</dbReference>
<dbReference type="CDD" id="cd18791">
    <property type="entry name" value="SF2_C_RHA"/>
    <property type="match status" value="1"/>
</dbReference>
<dbReference type="AlphaFoldDB" id="A0A8H5B1E6"/>
<evidence type="ECO:0000313" key="11">
    <source>
        <dbReference type="EMBL" id="KAF5314990.1"/>
    </source>
</evidence>
<dbReference type="PROSITE" id="PS00690">
    <property type="entry name" value="DEAH_ATP_HELICASE"/>
    <property type="match status" value="1"/>
</dbReference>
<dbReference type="FunFam" id="3.40.50.300:FF:000637">
    <property type="entry name" value="ATP-dependent RNA helicase DHX37/DHR1"/>
    <property type="match status" value="1"/>
</dbReference>
<comment type="caution">
    <text evidence="11">The sequence shown here is derived from an EMBL/GenBank/DDBJ whole genome shotgun (WGS) entry which is preliminary data.</text>
</comment>
<dbReference type="InterPro" id="IPR001650">
    <property type="entry name" value="Helicase_C-like"/>
</dbReference>
<evidence type="ECO:0000313" key="12">
    <source>
        <dbReference type="Proteomes" id="UP000567179"/>
    </source>
</evidence>
<dbReference type="OrthoDB" id="10253254at2759"/>
<gene>
    <name evidence="11" type="ORF">D9619_006980</name>
</gene>
<keyword evidence="12" id="KW-1185">Reference proteome</keyword>
<dbReference type="GO" id="GO:0000462">
    <property type="term" value="P:maturation of SSU-rRNA from tricistronic rRNA transcript (SSU-rRNA, 5.8S rRNA, LSU-rRNA)"/>
    <property type="evidence" value="ECO:0007669"/>
    <property type="project" value="TreeGrafter"/>
</dbReference>
<dbReference type="Gene3D" id="1.20.120.1080">
    <property type="match status" value="1"/>
</dbReference>
<feature type="compositionally biased region" description="Low complexity" evidence="8">
    <location>
        <begin position="198"/>
        <end position="212"/>
    </location>
</feature>
<feature type="domain" description="Helicase C-terminal" evidence="10">
    <location>
        <begin position="722"/>
        <end position="907"/>
    </location>
</feature>
<evidence type="ECO:0000256" key="5">
    <source>
        <dbReference type="ARBA" id="ARBA00022806"/>
    </source>
</evidence>
<dbReference type="Pfam" id="PF04408">
    <property type="entry name" value="WHD_HA2"/>
    <property type="match status" value="1"/>
</dbReference>
<dbReference type="PANTHER" id="PTHR18934">
    <property type="entry name" value="ATP-DEPENDENT RNA HELICASE"/>
    <property type="match status" value="1"/>
</dbReference>
<dbReference type="SMART" id="SM00847">
    <property type="entry name" value="HA2"/>
    <property type="match status" value="1"/>
</dbReference>
<dbReference type="InterPro" id="IPR011709">
    <property type="entry name" value="DEAD-box_helicase_OB_fold"/>
</dbReference>
<keyword evidence="4" id="KW-0378">Hydrolase</keyword>
<feature type="region of interest" description="Disordered" evidence="8">
    <location>
        <begin position="352"/>
        <end position="388"/>
    </location>
</feature>
<evidence type="ECO:0000256" key="3">
    <source>
        <dbReference type="ARBA" id="ARBA00022741"/>
    </source>
</evidence>
<feature type="compositionally biased region" description="Basic residues" evidence="8">
    <location>
        <begin position="22"/>
        <end position="32"/>
    </location>
</feature>
<keyword evidence="3" id="KW-0547">Nucleotide-binding</keyword>
<dbReference type="Proteomes" id="UP000567179">
    <property type="component" value="Unassembled WGS sequence"/>
</dbReference>
<evidence type="ECO:0000256" key="2">
    <source>
        <dbReference type="ARBA" id="ARBA00012552"/>
    </source>
</evidence>
<dbReference type="EC" id="3.6.4.13" evidence="2"/>
<dbReference type="Pfam" id="PF00271">
    <property type="entry name" value="Helicase_C"/>
    <property type="match status" value="1"/>
</dbReference>
<dbReference type="Pfam" id="PF07717">
    <property type="entry name" value="OB_NTP_bind"/>
    <property type="match status" value="1"/>
</dbReference>
<dbReference type="InterPro" id="IPR002464">
    <property type="entry name" value="DNA/RNA_helicase_DEAH_CS"/>
</dbReference>
<feature type="region of interest" description="Disordered" evidence="8">
    <location>
        <begin position="147"/>
        <end position="328"/>
    </location>
</feature>
<comment type="similarity">
    <text evidence="1">Belongs to the DEAD box helicase family. DEAH subfamily.</text>
</comment>
<evidence type="ECO:0000256" key="1">
    <source>
        <dbReference type="ARBA" id="ARBA00008792"/>
    </source>
</evidence>
<evidence type="ECO:0000256" key="4">
    <source>
        <dbReference type="ARBA" id="ARBA00022801"/>
    </source>
</evidence>
<dbReference type="Pfam" id="PF21010">
    <property type="entry name" value="HA2_C"/>
    <property type="match status" value="1"/>
</dbReference>
<feature type="compositionally biased region" description="Acidic residues" evidence="8">
    <location>
        <begin position="269"/>
        <end position="319"/>
    </location>
</feature>
<evidence type="ECO:0000259" key="9">
    <source>
        <dbReference type="PROSITE" id="PS51192"/>
    </source>
</evidence>
<organism evidence="11 12">
    <name type="scientific">Psilocybe cf. subviscida</name>
    <dbReference type="NCBI Taxonomy" id="2480587"/>
    <lineage>
        <taxon>Eukaryota</taxon>
        <taxon>Fungi</taxon>
        <taxon>Dikarya</taxon>
        <taxon>Basidiomycota</taxon>
        <taxon>Agaricomycotina</taxon>
        <taxon>Agaricomycetes</taxon>
        <taxon>Agaricomycetidae</taxon>
        <taxon>Agaricales</taxon>
        <taxon>Agaricineae</taxon>
        <taxon>Strophariaceae</taxon>
        <taxon>Psilocybe</taxon>
    </lineage>
</organism>
<dbReference type="GO" id="GO:0016787">
    <property type="term" value="F:hydrolase activity"/>
    <property type="evidence" value="ECO:0007669"/>
    <property type="project" value="UniProtKB-KW"/>
</dbReference>
<dbReference type="Gene3D" id="3.40.50.300">
    <property type="entry name" value="P-loop containing nucleotide triphosphate hydrolases"/>
    <property type="match status" value="3"/>
</dbReference>
<proteinExistence type="inferred from homology"/>
<reference evidence="11 12" key="1">
    <citation type="journal article" date="2020" name="ISME J.">
        <title>Uncovering the hidden diversity of litter-decomposition mechanisms in mushroom-forming fungi.</title>
        <authorList>
            <person name="Floudas D."/>
            <person name="Bentzer J."/>
            <person name="Ahren D."/>
            <person name="Johansson T."/>
            <person name="Persson P."/>
            <person name="Tunlid A."/>
        </authorList>
    </citation>
    <scope>NUCLEOTIDE SEQUENCE [LARGE SCALE GENOMIC DNA]</scope>
    <source>
        <strain evidence="11 12">CBS 101986</strain>
    </source>
</reference>
<dbReference type="PROSITE" id="PS51194">
    <property type="entry name" value="HELICASE_CTER"/>
    <property type="match status" value="1"/>
</dbReference>
<dbReference type="InterPro" id="IPR027417">
    <property type="entry name" value="P-loop_NTPase"/>
</dbReference>
<evidence type="ECO:0000259" key="10">
    <source>
        <dbReference type="PROSITE" id="PS51194"/>
    </source>
</evidence>
<keyword evidence="6" id="KW-0067">ATP-binding</keyword>
<feature type="compositionally biased region" description="Polar residues" evidence="8">
    <location>
        <begin position="41"/>
        <end position="51"/>
    </location>
</feature>
<dbReference type="InterPro" id="IPR014001">
    <property type="entry name" value="Helicase_ATP-bd"/>
</dbReference>
<feature type="compositionally biased region" description="Acidic residues" evidence="8">
    <location>
        <begin position="740"/>
        <end position="768"/>
    </location>
</feature>
<name>A0A8H5B1E6_9AGAR</name>
<comment type="catalytic activity">
    <reaction evidence="7">
        <text>ATP + H2O = ADP + phosphate + H(+)</text>
        <dbReference type="Rhea" id="RHEA:13065"/>
        <dbReference type="ChEBI" id="CHEBI:15377"/>
        <dbReference type="ChEBI" id="CHEBI:15378"/>
        <dbReference type="ChEBI" id="CHEBI:30616"/>
        <dbReference type="ChEBI" id="CHEBI:43474"/>
        <dbReference type="ChEBI" id="CHEBI:456216"/>
        <dbReference type="EC" id="3.6.4.13"/>
    </reaction>
</comment>
<dbReference type="SMART" id="SM00487">
    <property type="entry name" value="DEXDc"/>
    <property type="match status" value="1"/>
</dbReference>
<dbReference type="GO" id="GO:0005730">
    <property type="term" value="C:nucleolus"/>
    <property type="evidence" value="ECO:0007669"/>
    <property type="project" value="TreeGrafter"/>
</dbReference>
<dbReference type="PROSITE" id="PS51192">
    <property type="entry name" value="HELICASE_ATP_BIND_1"/>
    <property type="match status" value="1"/>
</dbReference>
<dbReference type="Pfam" id="PF00270">
    <property type="entry name" value="DEAD"/>
    <property type="match status" value="1"/>
</dbReference>
<dbReference type="PANTHER" id="PTHR18934:SF99">
    <property type="entry name" value="ATP-DEPENDENT RNA HELICASE DHX37-RELATED"/>
    <property type="match status" value="1"/>
</dbReference>
<dbReference type="GO" id="GO:0005524">
    <property type="term" value="F:ATP binding"/>
    <property type="evidence" value="ECO:0007669"/>
    <property type="project" value="UniProtKB-KW"/>
</dbReference>
<feature type="region of interest" description="Disordered" evidence="8">
    <location>
        <begin position="734"/>
        <end position="768"/>
    </location>
</feature>
<keyword evidence="5" id="KW-0347">Helicase</keyword>
<accession>A0A8H5B1E6</accession>
<evidence type="ECO:0000256" key="7">
    <source>
        <dbReference type="ARBA" id="ARBA00047984"/>
    </source>
</evidence>
<feature type="compositionally biased region" description="Basic and acidic residues" evidence="8">
    <location>
        <begin position="1"/>
        <end position="10"/>
    </location>
</feature>
<feature type="compositionally biased region" description="Basic and acidic residues" evidence="8">
    <location>
        <begin position="53"/>
        <end position="67"/>
    </location>
</feature>
<dbReference type="SUPFAM" id="SSF52540">
    <property type="entry name" value="P-loop containing nucleoside triphosphate hydrolases"/>
    <property type="match status" value="1"/>
</dbReference>
<dbReference type="SMART" id="SM00490">
    <property type="entry name" value="HELICc"/>
    <property type="match status" value="1"/>
</dbReference>
<dbReference type="EMBL" id="JAACJJ010000043">
    <property type="protein sequence ID" value="KAF5314990.1"/>
    <property type="molecule type" value="Genomic_DNA"/>
</dbReference>
<feature type="region of interest" description="Disordered" evidence="8">
    <location>
        <begin position="1"/>
        <end position="84"/>
    </location>
</feature>
<dbReference type="CDD" id="cd17982">
    <property type="entry name" value="DEXHc_DHX37"/>
    <property type="match status" value="1"/>
</dbReference>
<evidence type="ECO:0000256" key="6">
    <source>
        <dbReference type="ARBA" id="ARBA00022840"/>
    </source>
</evidence>
<feature type="domain" description="Helicase ATP-binding" evidence="9">
    <location>
        <begin position="439"/>
        <end position="617"/>
    </location>
</feature>
<dbReference type="GO" id="GO:1990904">
    <property type="term" value="C:ribonucleoprotein complex"/>
    <property type="evidence" value="ECO:0007669"/>
    <property type="project" value="UniProtKB-ARBA"/>
</dbReference>
<dbReference type="InterPro" id="IPR048333">
    <property type="entry name" value="HA2_WH"/>
</dbReference>
<protein>
    <recommendedName>
        <fullName evidence="2">RNA helicase</fullName>
        <ecNumber evidence="2">3.6.4.13</ecNumber>
    </recommendedName>
</protein>
<dbReference type="InterPro" id="IPR011545">
    <property type="entry name" value="DEAD/DEAH_box_helicase_dom"/>
</dbReference>